<dbReference type="PANTHER" id="PTHR13531:SF6">
    <property type="entry name" value="TMEM (HUMAN TRANSMEMBRANE PROTEIN) HOMOLOG"/>
    <property type="match status" value="1"/>
</dbReference>
<evidence type="ECO:0000313" key="7">
    <source>
        <dbReference type="Proteomes" id="UP000193920"/>
    </source>
</evidence>
<evidence type="ECO:0000313" key="6">
    <source>
        <dbReference type="EMBL" id="ORY55350.1"/>
    </source>
</evidence>
<dbReference type="GO" id="GO:0035869">
    <property type="term" value="C:ciliary transition zone"/>
    <property type="evidence" value="ECO:0007669"/>
    <property type="project" value="TreeGrafter"/>
</dbReference>
<reference evidence="6 7" key="1">
    <citation type="submission" date="2016-08" db="EMBL/GenBank/DDBJ databases">
        <title>A Parts List for Fungal Cellulosomes Revealed by Comparative Genomics.</title>
        <authorList>
            <consortium name="DOE Joint Genome Institute"/>
            <person name="Haitjema C.H."/>
            <person name="Gilmore S.P."/>
            <person name="Henske J.K."/>
            <person name="Solomon K.V."/>
            <person name="De Groot R."/>
            <person name="Kuo A."/>
            <person name="Mondo S.J."/>
            <person name="Salamov A.A."/>
            <person name="Labutti K."/>
            <person name="Zhao Z."/>
            <person name="Chiniquy J."/>
            <person name="Barry K."/>
            <person name="Brewer H.M."/>
            <person name="Purvine S.O."/>
            <person name="Wright A.T."/>
            <person name="Boxma B."/>
            <person name="Van Alen T."/>
            <person name="Hackstein J.H."/>
            <person name="Baker S.E."/>
            <person name="Grigoriev I.V."/>
            <person name="O'Malley M.A."/>
        </authorList>
    </citation>
    <scope>NUCLEOTIDE SEQUENCE [LARGE SCALE GENOMIC DNA]</scope>
    <source>
        <strain evidence="6 7">G1</strain>
    </source>
</reference>
<protein>
    <submittedName>
        <fullName evidence="6">Uncharacterized protein</fullName>
    </submittedName>
</protein>
<keyword evidence="3 5" id="KW-1133">Transmembrane helix</keyword>
<evidence type="ECO:0000256" key="3">
    <source>
        <dbReference type="ARBA" id="ARBA00022989"/>
    </source>
</evidence>
<evidence type="ECO:0000256" key="4">
    <source>
        <dbReference type="ARBA" id="ARBA00023136"/>
    </source>
</evidence>
<dbReference type="AlphaFoldDB" id="A0A1Y2D7V1"/>
<feature type="transmembrane region" description="Helical" evidence="5">
    <location>
        <begin position="186"/>
        <end position="204"/>
    </location>
</feature>
<dbReference type="PANTHER" id="PTHR13531">
    <property type="entry name" value="GEO07735P1-RELATED-RELATED"/>
    <property type="match status" value="1"/>
</dbReference>
<dbReference type="GO" id="GO:0016020">
    <property type="term" value="C:membrane"/>
    <property type="evidence" value="ECO:0007669"/>
    <property type="project" value="UniProtKB-SubCell"/>
</dbReference>
<proteinExistence type="predicted"/>
<keyword evidence="7" id="KW-1185">Reference proteome</keyword>
<dbReference type="STRING" id="1754190.A0A1Y2D7V1"/>
<evidence type="ECO:0000256" key="2">
    <source>
        <dbReference type="ARBA" id="ARBA00022692"/>
    </source>
</evidence>
<feature type="transmembrane region" description="Helical" evidence="5">
    <location>
        <begin position="151"/>
        <end position="171"/>
    </location>
</feature>
<evidence type="ECO:0000256" key="5">
    <source>
        <dbReference type="SAM" id="Phobius"/>
    </source>
</evidence>
<dbReference type="EMBL" id="MCOG01000078">
    <property type="protein sequence ID" value="ORY55350.1"/>
    <property type="molecule type" value="Genomic_DNA"/>
</dbReference>
<accession>A0A1Y2D7V1</accession>
<dbReference type="InterPro" id="IPR019184">
    <property type="entry name" value="Uncharacterised_TM-17"/>
</dbReference>
<dbReference type="OrthoDB" id="311720at2759"/>
<feature type="transmembrane region" description="Helical" evidence="5">
    <location>
        <begin position="85"/>
        <end position="106"/>
    </location>
</feature>
<keyword evidence="4 5" id="KW-0472">Membrane</keyword>
<evidence type="ECO:0000256" key="1">
    <source>
        <dbReference type="ARBA" id="ARBA00004141"/>
    </source>
</evidence>
<organism evidence="6 7">
    <name type="scientific">Neocallimastix californiae</name>
    <dbReference type="NCBI Taxonomy" id="1754190"/>
    <lineage>
        <taxon>Eukaryota</taxon>
        <taxon>Fungi</taxon>
        <taxon>Fungi incertae sedis</taxon>
        <taxon>Chytridiomycota</taxon>
        <taxon>Chytridiomycota incertae sedis</taxon>
        <taxon>Neocallimastigomycetes</taxon>
        <taxon>Neocallimastigales</taxon>
        <taxon>Neocallimastigaceae</taxon>
        <taxon>Neocallimastix</taxon>
    </lineage>
</organism>
<keyword evidence="2 5" id="KW-0812">Transmembrane</keyword>
<comment type="subcellular location">
    <subcellularLocation>
        <location evidence="1">Membrane</location>
        <topology evidence="1">Multi-pass membrane protein</topology>
    </subcellularLocation>
</comment>
<gene>
    <name evidence="6" type="ORF">LY90DRAFT_669629</name>
</gene>
<feature type="transmembrane region" description="Helical" evidence="5">
    <location>
        <begin position="112"/>
        <end position="131"/>
    </location>
</feature>
<comment type="caution">
    <text evidence="6">The sequence shown here is derived from an EMBL/GenBank/DDBJ whole genome shotgun (WGS) entry which is preliminary data.</text>
</comment>
<name>A0A1Y2D7V1_9FUNG</name>
<sequence length="258" mass="30137">MINNGYGYEYAAHIFDNHNRYDMNNDDYDERNVPETHVMAEKLLQKAVNIVFPKNEENEKSNYKKPKAPLRDFGLEILSSVSLQVCLYLSICFYIVLLVGLGYSTFFKFKNFYLNGFYAFLSIFFFFTVVLSEPFRIYFGYMGNLKEDIPAITGCILFSIYHVICALFYSAGQYIIPDCLRLPSDVAIGVIHFFIVATEAVLCYKFGTKVIKYRAAWFVLLIKNENDKDEFSDIENEDYIYDDSTQLLMRTLRDQNYN</sequence>
<dbReference type="Pfam" id="PF09799">
    <property type="entry name" value="Transmemb_17"/>
    <property type="match status" value="1"/>
</dbReference>
<dbReference type="GO" id="GO:1905515">
    <property type="term" value="P:non-motile cilium assembly"/>
    <property type="evidence" value="ECO:0007669"/>
    <property type="project" value="TreeGrafter"/>
</dbReference>
<dbReference type="Proteomes" id="UP000193920">
    <property type="component" value="Unassembled WGS sequence"/>
</dbReference>